<accession>A0AA40BVG2</accession>
<protein>
    <submittedName>
        <fullName evidence="2">Uncharacterized protein</fullName>
    </submittedName>
</protein>
<sequence>MIPPKLPFADTCLTVPYYVAAYHALSEIGLVTQQDNVLIHDGASRLGQALLGLLASRGVTKIWTTAATGEESMWLSESLGLSEAAIIPENWFSFNSSASSQWKQKFSLMISEAEGGSSSLLMSYGKPDGRNVMSQADPTSANSTQPGNAQNS</sequence>
<feature type="region of interest" description="Disordered" evidence="1">
    <location>
        <begin position="124"/>
        <end position="152"/>
    </location>
</feature>
<dbReference type="EMBL" id="JAULSR010000007">
    <property type="protein sequence ID" value="KAK0615112.1"/>
    <property type="molecule type" value="Genomic_DNA"/>
</dbReference>
<dbReference type="Proteomes" id="UP001174934">
    <property type="component" value="Unassembled WGS sequence"/>
</dbReference>
<evidence type="ECO:0000256" key="1">
    <source>
        <dbReference type="SAM" id="MobiDB-lite"/>
    </source>
</evidence>
<evidence type="ECO:0000313" key="3">
    <source>
        <dbReference type="Proteomes" id="UP001174934"/>
    </source>
</evidence>
<dbReference type="AlphaFoldDB" id="A0AA40BVG2"/>
<organism evidence="2 3">
    <name type="scientific">Bombardia bombarda</name>
    <dbReference type="NCBI Taxonomy" id="252184"/>
    <lineage>
        <taxon>Eukaryota</taxon>
        <taxon>Fungi</taxon>
        <taxon>Dikarya</taxon>
        <taxon>Ascomycota</taxon>
        <taxon>Pezizomycotina</taxon>
        <taxon>Sordariomycetes</taxon>
        <taxon>Sordariomycetidae</taxon>
        <taxon>Sordariales</taxon>
        <taxon>Lasiosphaeriaceae</taxon>
        <taxon>Bombardia</taxon>
    </lineage>
</organism>
<dbReference type="SUPFAM" id="SSF51735">
    <property type="entry name" value="NAD(P)-binding Rossmann-fold domains"/>
    <property type="match status" value="1"/>
</dbReference>
<comment type="caution">
    <text evidence="2">The sequence shown here is derived from an EMBL/GenBank/DDBJ whole genome shotgun (WGS) entry which is preliminary data.</text>
</comment>
<reference evidence="2" key="1">
    <citation type="submission" date="2023-06" db="EMBL/GenBank/DDBJ databases">
        <title>Genome-scale phylogeny and comparative genomics of the fungal order Sordariales.</title>
        <authorList>
            <consortium name="Lawrence Berkeley National Laboratory"/>
            <person name="Hensen N."/>
            <person name="Bonometti L."/>
            <person name="Westerberg I."/>
            <person name="Brannstrom I.O."/>
            <person name="Guillou S."/>
            <person name="Cros-Aarteil S."/>
            <person name="Calhoun S."/>
            <person name="Haridas S."/>
            <person name="Kuo A."/>
            <person name="Mondo S."/>
            <person name="Pangilinan J."/>
            <person name="Riley R."/>
            <person name="LaButti K."/>
            <person name="Andreopoulos B."/>
            <person name="Lipzen A."/>
            <person name="Chen C."/>
            <person name="Yanf M."/>
            <person name="Daum C."/>
            <person name="Ng V."/>
            <person name="Clum A."/>
            <person name="Steindorff A."/>
            <person name="Ohm R."/>
            <person name="Martin F."/>
            <person name="Silar P."/>
            <person name="Natvig D."/>
            <person name="Lalanne C."/>
            <person name="Gautier V."/>
            <person name="Ament-velasquez S.L."/>
            <person name="Kruys A."/>
            <person name="Hutchinson M.I."/>
            <person name="Powell A.J."/>
            <person name="Barry K."/>
            <person name="Miller A.N."/>
            <person name="Grigoriev I.V."/>
            <person name="Debuchy R."/>
            <person name="Gladieux P."/>
            <person name="Thoren M.H."/>
            <person name="Johannesson H."/>
        </authorList>
    </citation>
    <scope>NUCLEOTIDE SEQUENCE</scope>
    <source>
        <strain evidence="2">SMH3391-2</strain>
    </source>
</reference>
<keyword evidence="3" id="KW-1185">Reference proteome</keyword>
<dbReference type="InterPro" id="IPR036291">
    <property type="entry name" value="NAD(P)-bd_dom_sf"/>
</dbReference>
<name>A0AA40BVG2_9PEZI</name>
<dbReference type="Gene3D" id="3.90.180.10">
    <property type="entry name" value="Medium-chain alcohol dehydrogenases, catalytic domain"/>
    <property type="match status" value="1"/>
</dbReference>
<feature type="compositionally biased region" description="Polar residues" evidence="1">
    <location>
        <begin position="132"/>
        <end position="152"/>
    </location>
</feature>
<gene>
    <name evidence="2" type="ORF">B0T17DRAFT_619928</name>
</gene>
<evidence type="ECO:0000313" key="2">
    <source>
        <dbReference type="EMBL" id="KAK0615112.1"/>
    </source>
</evidence>
<proteinExistence type="predicted"/>